<feature type="transmembrane region" description="Helical" evidence="6">
    <location>
        <begin position="235"/>
        <end position="257"/>
    </location>
</feature>
<evidence type="ECO:0000256" key="3">
    <source>
        <dbReference type="ARBA" id="ARBA00022989"/>
    </source>
</evidence>
<comment type="subcellular location">
    <subcellularLocation>
        <location evidence="1">Membrane</location>
        <topology evidence="1">Multi-pass membrane protein</topology>
    </subcellularLocation>
</comment>
<feature type="non-terminal residue" evidence="8">
    <location>
        <position position="1"/>
    </location>
</feature>
<dbReference type="InterPro" id="IPR050927">
    <property type="entry name" value="TRPM"/>
</dbReference>
<name>A0AAV2I0U6_LYMST</name>
<keyword evidence="3 6" id="KW-1133">Transmembrane helix</keyword>
<protein>
    <recommendedName>
        <fullName evidence="7">Ion transport domain-containing protein</fullName>
    </recommendedName>
</protein>
<evidence type="ECO:0000256" key="6">
    <source>
        <dbReference type="SAM" id="Phobius"/>
    </source>
</evidence>
<organism evidence="8 9">
    <name type="scientific">Lymnaea stagnalis</name>
    <name type="common">Great pond snail</name>
    <name type="synonym">Helix stagnalis</name>
    <dbReference type="NCBI Taxonomy" id="6523"/>
    <lineage>
        <taxon>Eukaryota</taxon>
        <taxon>Metazoa</taxon>
        <taxon>Spiralia</taxon>
        <taxon>Lophotrochozoa</taxon>
        <taxon>Mollusca</taxon>
        <taxon>Gastropoda</taxon>
        <taxon>Heterobranchia</taxon>
        <taxon>Euthyneura</taxon>
        <taxon>Panpulmonata</taxon>
        <taxon>Hygrophila</taxon>
        <taxon>Lymnaeoidea</taxon>
        <taxon>Lymnaeidae</taxon>
        <taxon>Lymnaea</taxon>
    </lineage>
</organism>
<feature type="transmembrane region" description="Helical" evidence="6">
    <location>
        <begin position="146"/>
        <end position="170"/>
    </location>
</feature>
<dbReference type="InterPro" id="IPR005821">
    <property type="entry name" value="Ion_trans_dom"/>
</dbReference>
<feature type="transmembrane region" description="Helical" evidence="6">
    <location>
        <begin position="117"/>
        <end position="134"/>
    </location>
</feature>
<feature type="non-terminal residue" evidence="8">
    <location>
        <position position="683"/>
    </location>
</feature>
<evidence type="ECO:0000256" key="1">
    <source>
        <dbReference type="ARBA" id="ARBA00004141"/>
    </source>
</evidence>
<evidence type="ECO:0000256" key="5">
    <source>
        <dbReference type="SAM" id="Coils"/>
    </source>
</evidence>
<dbReference type="Pfam" id="PF00520">
    <property type="entry name" value="Ion_trans"/>
    <property type="match status" value="1"/>
</dbReference>
<dbReference type="GO" id="GO:0005886">
    <property type="term" value="C:plasma membrane"/>
    <property type="evidence" value="ECO:0007669"/>
    <property type="project" value="TreeGrafter"/>
</dbReference>
<evidence type="ECO:0000256" key="2">
    <source>
        <dbReference type="ARBA" id="ARBA00022692"/>
    </source>
</evidence>
<feature type="transmembrane region" description="Helical" evidence="6">
    <location>
        <begin position="17"/>
        <end position="38"/>
    </location>
</feature>
<feature type="transmembrane region" description="Helical" evidence="6">
    <location>
        <begin position="88"/>
        <end position="105"/>
    </location>
</feature>
<feature type="domain" description="Ion transport" evidence="7">
    <location>
        <begin position="18"/>
        <end position="264"/>
    </location>
</feature>
<keyword evidence="2 6" id="KW-0812">Transmembrane</keyword>
<sequence>LNAGPVSTCIHITPIRIWWFSFISYIILLGLYSFMLLTSLETATFNVLEWFLWFLFLVVVFLKVAILRKRQNMGLSKDNFHVLKSTSLAFFFLAWIFRIAAYCRIDVPELMQFSRVFYSASFILWSLGLLKYCYYFEYLGPIVAMILEMFSTLVKFLVVILICMVAYSVASESVLYPNAEINVKLPFFVLRKSFWSIFGQFFLEEIESIDRSCTNDPAIYIYHPETRCPSVEGRYWVPMILGAFVLVVNILLINLLIAKFNSIIISIEIRALKIWHYQNFQIAMESREIQQFLFHKNPPNNPPTQSREGNFEKEVIRHLTQEINDGRFFERLENYKKSKAKDLPGVFIKLKEIIDSQVMHGNLLTKYKTDVNKVQGTIKKVDLLQQTRHEQSLQENRNHFDQLDQMYHNIQECFNLKIPEVKEEMKKLNAESNAILNQMYHNIQEIFDGKISEVKEEMKKLNAESNTIPYQMYRKIQEIFDGKISEVKEEMKKLNAESNKILIESYEKSQEYYNRKILEVKGDIKLITESNTILVKMYKNSQYNFDRKISEIQEEMKKLNTEHNTFLEIQDKIKELVTESKRFLDIQGEIKELITESKEFLDKVHNYRLDYYDDKISKVEKNVRILKPQIKRNIYDTYIDIKRCFNEKVLEIQKEMKSLNQESKKNIVDKVTKLEETVQQQTL</sequence>
<keyword evidence="5" id="KW-0175">Coiled coil</keyword>
<dbReference type="AlphaFoldDB" id="A0AAV2I0U6"/>
<dbReference type="Proteomes" id="UP001497497">
    <property type="component" value="Unassembled WGS sequence"/>
</dbReference>
<keyword evidence="4 6" id="KW-0472">Membrane</keyword>
<dbReference type="PANTHER" id="PTHR13800:SF1">
    <property type="entry name" value="TRANSIENT RECEPTOR POTENTIAL CATION CHANNEL TRPM"/>
    <property type="match status" value="1"/>
</dbReference>
<dbReference type="EMBL" id="CAXITT010000344">
    <property type="protein sequence ID" value="CAL1539592.1"/>
    <property type="molecule type" value="Genomic_DNA"/>
</dbReference>
<dbReference type="GO" id="GO:0030001">
    <property type="term" value="P:metal ion transport"/>
    <property type="evidence" value="ECO:0007669"/>
    <property type="project" value="TreeGrafter"/>
</dbReference>
<feature type="coiled-coil region" evidence="5">
    <location>
        <begin position="418"/>
        <end position="504"/>
    </location>
</feature>
<accession>A0AAV2I0U6</accession>
<comment type="caution">
    <text evidence="8">The sequence shown here is derived from an EMBL/GenBank/DDBJ whole genome shotgun (WGS) entry which is preliminary data.</text>
</comment>
<evidence type="ECO:0000259" key="7">
    <source>
        <dbReference type="Pfam" id="PF00520"/>
    </source>
</evidence>
<dbReference type="GO" id="GO:0005261">
    <property type="term" value="F:monoatomic cation channel activity"/>
    <property type="evidence" value="ECO:0007669"/>
    <property type="project" value="TreeGrafter"/>
</dbReference>
<keyword evidence="9" id="KW-1185">Reference proteome</keyword>
<evidence type="ECO:0000313" key="9">
    <source>
        <dbReference type="Proteomes" id="UP001497497"/>
    </source>
</evidence>
<evidence type="ECO:0000256" key="4">
    <source>
        <dbReference type="ARBA" id="ARBA00023136"/>
    </source>
</evidence>
<dbReference type="PANTHER" id="PTHR13800">
    <property type="entry name" value="TRANSIENT RECEPTOR POTENTIAL CATION CHANNEL, SUBFAMILY M, MEMBER 6"/>
    <property type="match status" value="1"/>
</dbReference>
<evidence type="ECO:0000313" key="8">
    <source>
        <dbReference type="EMBL" id="CAL1539592.1"/>
    </source>
</evidence>
<feature type="transmembrane region" description="Helical" evidence="6">
    <location>
        <begin position="50"/>
        <end position="67"/>
    </location>
</feature>
<proteinExistence type="predicted"/>
<reference evidence="8 9" key="1">
    <citation type="submission" date="2024-04" db="EMBL/GenBank/DDBJ databases">
        <authorList>
            <consortium name="Genoscope - CEA"/>
            <person name="William W."/>
        </authorList>
    </citation>
    <scope>NUCLEOTIDE SEQUENCE [LARGE SCALE GENOMIC DNA]</scope>
</reference>
<gene>
    <name evidence="8" type="ORF">GSLYS_00013325001</name>
</gene>